<comment type="cofactor">
    <cofactor evidence="6">
        <name>Fe(2+)</name>
        <dbReference type="ChEBI" id="CHEBI:29033"/>
    </cofactor>
    <text evidence="6">Binds 1 Fe(2+) ion.</text>
</comment>
<comment type="function">
    <text evidence="6">Removes the formyl group from the N-terminal Met of newly synthesized proteins. Requires at least a dipeptide for an efficient rate of reaction. N-terminal L-methionine is a prerequisite for activity but the enzyme has broad specificity at other positions.</text>
</comment>
<evidence type="ECO:0000256" key="3">
    <source>
        <dbReference type="ARBA" id="ARBA00022801"/>
    </source>
</evidence>
<feature type="active site" evidence="6">
    <location>
        <position position="136"/>
    </location>
</feature>
<dbReference type="SUPFAM" id="SSF56420">
    <property type="entry name" value="Peptide deformylase"/>
    <property type="match status" value="1"/>
</dbReference>
<dbReference type="PRINTS" id="PR01576">
    <property type="entry name" value="PDEFORMYLASE"/>
</dbReference>
<feature type="binding site" evidence="6">
    <location>
        <position position="93"/>
    </location>
    <ligand>
        <name>Fe cation</name>
        <dbReference type="ChEBI" id="CHEBI:24875"/>
    </ligand>
</feature>
<dbReference type="InterPro" id="IPR036821">
    <property type="entry name" value="Peptide_deformylase_sf"/>
</dbReference>
<feature type="binding site" evidence="6">
    <location>
        <position position="135"/>
    </location>
    <ligand>
        <name>Fe cation</name>
        <dbReference type="ChEBI" id="CHEBI:24875"/>
    </ligand>
</feature>
<dbReference type="GO" id="GO:0042586">
    <property type="term" value="F:peptide deformylase activity"/>
    <property type="evidence" value="ECO:0007669"/>
    <property type="project" value="UniProtKB-UniRule"/>
</dbReference>
<dbReference type="HAMAP" id="MF_00163">
    <property type="entry name" value="Pep_deformylase"/>
    <property type="match status" value="1"/>
</dbReference>
<dbReference type="PANTHER" id="PTHR10458">
    <property type="entry name" value="PEPTIDE DEFORMYLASE"/>
    <property type="match status" value="1"/>
</dbReference>
<evidence type="ECO:0000256" key="6">
    <source>
        <dbReference type="HAMAP-Rule" id="MF_00163"/>
    </source>
</evidence>
<protein>
    <recommendedName>
        <fullName evidence="6">Peptide deformylase</fullName>
        <shortName evidence="6">PDF</shortName>
        <ecNumber evidence="6">3.5.1.88</ecNumber>
    </recommendedName>
    <alternativeName>
        <fullName evidence="6">Polypeptide deformylase</fullName>
    </alternativeName>
</protein>
<gene>
    <name evidence="6 7" type="primary">def</name>
    <name evidence="7" type="ORF">DBW98_02610</name>
</gene>
<evidence type="ECO:0000256" key="2">
    <source>
        <dbReference type="ARBA" id="ARBA00022723"/>
    </source>
</evidence>
<evidence type="ECO:0000256" key="4">
    <source>
        <dbReference type="ARBA" id="ARBA00022917"/>
    </source>
</evidence>
<accession>A0A368BLW5</accession>
<evidence type="ECO:0000313" key="8">
    <source>
        <dbReference type="Proteomes" id="UP000253032"/>
    </source>
</evidence>
<dbReference type="PANTHER" id="PTHR10458:SF21">
    <property type="entry name" value="PEPTIDE DEFORMYLASE"/>
    <property type="match status" value="1"/>
</dbReference>
<evidence type="ECO:0000313" key="7">
    <source>
        <dbReference type="EMBL" id="RCL38309.1"/>
    </source>
</evidence>
<comment type="catalytic activity">
    <reaction evidence="6">
        <text>N-terminal N-formyl-L-methionyl-[peptide] + H2O = N-terminal L-methionyl-[peptide] + formate</text>
        <dbReference type="Rhea" id="RHEA:24420"/>
        <dbReference type="Rhea" id="RHEA-COMP:10639"/>
        <dbReference type="Rhea" id="RHEA-COMP:10640"/>
        <dbReference type="ChEBI" id="CHEBI:15377"/>
        <dbReference type="ChEBI" id="CHEBI:15740"/>
        <dbReference type="ChEBI" id="CHEBI:49298"/>
        <dbReference type="ChEBI" id="CHEBI:64731"/>
        <dbReference type="EC" id="3.5.1.88"/>
    </reaction>
</comment>
<dbReference type="EC" id="3.5.1.88" evidence="6"/>
<dbReference type="NCBIfam" id="TIGR00079">
    <property type="entry name" value="pept_deformyl"/>
    <property type="match status" value="1"/>
</dbReference>
<evidence type="ECO:0000256" key="5">
    <source>
        <dbReference type="ARBA" id="ARBA00023004"/>
    </source>
</evidence>
<dbReference type="GO" id="GO:0046872">
    <property type="term" value="F:metal ion binding"/>
    <property type="evidence" value="ECO:0007669"/>
    <property type="project" value="UniProtKB-KW"/>
</dbReference>
<name>A0A368BLW5_9GAMM</name>
<dbReference type="Pfam" id="PF01327">
    <property type="entry name" value="Pep_deformylase"/>
    <property type="match status" value="1"/>
</dbReference>
<keyword evidence="5 6" id="KW-0408">Iron</keyword>
<comment type="similarity">
    <text evidence="1 6">Belongs to the polypeptide deformylase family.</text>
</comment>
<dbReference type="CDD" id="cd00487">
    <property type="entry name" value="Pep_deformylase"/>
    <property type="match status" value="1"/>
</dbReference>
<dbReference type="EMBL" id="QOPC01000011">
    <property type="protein sequence ID" value="RCL38309.1"/>
    <property type="molecule type" value="Genomic_DNA"/>
</dbReference>
<sequence>MARLKILTFPDPKLRKIAAPVNKFDKSLNKIVSDMLETMYEAKGIGLAATQVDIHKRIVVMDLSEEKNEPRIFINPEFMILDDKSLFSCEEGCLSIPGITEEITRPDQIKATWQDIEGNYFEDKPTGLLAVCFQHEIDHLEGKLLVDYMSSLKRDRIRKKALKA</sequence>
<dbReference type="Proteomes" id="UP000253032">
    <property type="component" value="Unassembled WGS sequence"/>
</dbReference>
<dbReference type="Gene3D" id="3.90.45.10">
    <property type="entry name" value="Peptide deformylase"/>
    <property type="match status" value="1"/>
</dbReference>
<dbReference type="AlphaFoldDB" id="A0A368BLW5"/>
<dbReference type="GO" id="GO:0006412">
    <property type="term" value="P:translation"/>
    <property type="evidence" value="ECO:0007669"/>
    <property type="project" value="UniProtKB-UniRule"/>
</dbReference>
<dbReference type="NCBIfam" id="NF001159">
    <property type="entry name" value="PRK00150.1-3"/>
    <property type="match status" value="1"/>
</dbReference>
<proteinExistence type="inferred from homology"/>
<comment type="caution">
    <text evidence="7">The sequence shown here is derived from an EMBL/GenBank/DDBJ whole genome shotgun (WGS) entry which is preliminary data.</text>
</comment>
<feature type="binding site" evidence="6">
    <location>
        <position position="139"/>
    </location>
    <ligand>
        <name>Fe cation</name>
        <dbReference type="ChEBI" id="CHEBI:24875"/>
    </ligand>
</feature>
<reference evidence="7 8" key="1">
    <citation type="journal article" date="2018" name="Microbiome">
        <title>Fine metagenomic profile of the Mediterranean stratified and mixed water columns revealed by assembly and recruitment.</title>
        <authorList>
            <person name="Haro-Moreno J.M."/>
            <person name="Lopez-Perez M."/>
            <person name="De La Torre J.R."/>
            <person name="Picazo A."/>
            <person name="Camacho A."/>
            <person name="Rodriguez-Valera F."/>
        </authorList>
    </citation>
    <scope>NUCLEOTIDE SEQUENCE [LARGE SCALE GENOMIC DNA]</scope>
    <source>
        <strain evidence="7">MED-G84</strain>
    </source>
</reference>
<keyword evidence="3 6" id="KW-0378">Hydrolase</keyword>
<keyword evidence="2 6" id="KW-0479">Metal-binding</keyword>
<keyword evidence="4 6" id="KW-0648">Protein biosynthesis</keyword>
<dbReference type="InterPro" id="IPR023635">
    <property type="entry name" value="Peptide_deformylase"/>
</dbReference>
<evidence type="ECO:0000256" key="1">
    <source>
        <dbReference type="ARBA" id="ARBA00010759"/>
    </source>
</evidence>
<organism evidence="7 8">
    <name type="scientific">SAR86 cluster bacterium</name>
    <dbReference type="NCBI Taxonomy" id="2030880"/>
    <lineage>
        <taxon>Bacteria</taxon>
        <taxon>Pseudomonadati</taxon>
        <taxon>Pseudomonadota</taxon>
        <taxon>Gammaproteobacteria</taxon>
        <taxon>SAR86 cluster</taxon>
    </lineage>
</organism>
<dbReference type="PIRSF" id="PIRSF004749">
    <property type="entry name" value="Pep_def"/>
    <property type="match status" value="1"/>
</dbReference>